<keyword evidence="3" id="KW-1185">Reference proteome</keyword>
<organism evidence="2 3">
    <name type="scientific">Ambrosia artemisiifolia</name>
    <name type="common">Common ragweed</name>
    <dbReference type="NCBI Taxonomy" id="4212"/>
    <lineage>
        <taxon>Eukaryota</taxon>
        <taxon>Viridiplantae</taxon>
        <taxon>Streptophyta</taxon>
        <taxon>Embryophyta</taxon>
        <taxon>Tracheophyta</taxon>
        <taxon>Spermatophyta</taxon>
        <taxon>Magnoliopsida</taxon>
        <taxon>eudicotyledons</taxon>
        <taxon>Gunneridae</taxon>
        <taxon>Pentapetalae</taxon>
        <taxon>asterids</taxon>
        <taxon>campanulids</taxon>
        <taxon>Asterales</taxon>
        <taxon>Asteraceae</taxon>
        <taxon>Asteroideae</taxon>
        <taxon>Heliantheae alliance</taxon>
        <taxon>Heliantheae</taxon>
        <taxon>Ambrosia</taxon>
    </lineage>
</organism>
<dbReference type="EMBL" id="JAMZMK010008870">
    <property type="protein sequence ID" value="KAI7738143.1"/>
    <property type="molecule type" value="Genomic_DNA"/>
</dbReference>
<evidence type="ECO:0000313" key="3">
    <source>
        <dbReference type="Proteomes" id="UP001206925"/>
    </source>
</evidence>
<sequence>WTSKLERNKATAITSSTKVHNHHHHHGIPLPIEQEIPPVAAIVEEDILMEGSVRLSADHVVALLPNKIFVIFCPLGVLQQKEKDGNEEMCGLSDLDFLLVNHIII</sequence>
<feature type="non-terminal residue" evidence="2">
    <location>
        <position position="1"/>
    </location>
</feature>
<name>A0AAD5CB96_AMBAR</name>
<comment type="caution">
    <text evidence="2">The sequence shown here is derived from an EMBL/GenBank/DDBJ whole genome shotgun (WGS) entry which is preliminary data.</text>
</comment>
<dbReference type="AlphaFoldDB" id="A0AAD5CB96"/>
<accession>A0AAD5CB96</accession>
<gene>
    <name evidence="2" type="ORF">M8C21_005039</name>
</gene>
<dbReference type="Proteomes" id="UP001206925">
    <property type="component" value="Unassembled WGS sequence"/>
</dbReference>
<reference evidence="2" key="1">
    <citation type="submission" date="2022-06" db="EMBL/GenBank/DDBJ databases">
        <title>Uncovering the hologenomic basis of an extraordinary plant invasion.</title>
        <authorList>
            <person name="Bieker V.C."/>
            <person name="Martin M.D."/>
            <person name="Gilbert T."/>
            <person name="Hodgins K."/>
            <person name="Battlay P."/>
            <person name="Petersen B."/>
            <person name="Wilson J."/>
        </authorList>
    </citation>
    <scope>NUCLEOTIDE SEQUENCE</scope>
    <source>
        <strain evidence="2">AA19_3_7</strain>
        <tissue evidence="2">Leaf</tissue>
    </source>
</reference>
<evidence type="ECO:0000313" key="2">
    <source>
        <dbReference type="EMBL" id="KAI7738143.1"/>
    </source>
</evidence>
<feature type="region of interest" description="Disordered" evidence="1">
    <location>
        <begin position="1"/>
        <end position="25"/>
    </location>
</feature>
<protein>
    <submittedName>
        <fullName evidence="2">Uncharacterized protein</fullName>
    </submittedName>
</protein>
<proteinExistence type="predicted"/>
<feature type="non-terminal residue" evidence="2">
    <location>
        <position position="105"/>
    </location>
</feature>
<evidence type="ECO:0000256" key="1">
    <source>
        <dbReference type="SAM" id="MobiDB-lite"/>
    </source>
</evidence>